<evidence type="ECO:0000256" key="5">
    <source>
        <dbReference type="SAM" id="MobiDB-lite"/>
    </source>
</evidence>
<evidence type="ECO:0000256" key="4">
    <source>
        <dbReference type="ARBA" id="ARBA00023136"/>
    </source>
</evidence>
<comment type="caution">
    <text evidence="8">The sequence shown here is derived from an EMBL/GenBank/DDBJ whole genome shotgun (WGS) entry which is preliminary data.</text>
</comment>
<evidence type="ECO:0000256" key="1">
    <source>
        <dbReference type="ARBA" id="ARBA00004141"/>
    </source>
</evidence>
<feature type="region of interest" description="Disordered" evidence="5">
    <location>
        <begin position="170"/>
        <end position="191"/>
    </location>
</feature>
<evidence type="ECO:0000256" key="3">
    <source>
        <dbReference type="ARBA" id="ARBA00022989"/>
    </source>
</evidence>
<keyword evidence="2 6" id="KW-0812">Transmembrane</keyword>
<feature type="transmembrane region" description="Helical" evidence="6">
    <location>
        <begin position="12"/>
        <end position="33"/>
    </location>
</feature>
<dbReference type="Proteomes" id="UP001204562">
    <property type="component" value="Unassembled WGS sequence"/>
</dbReference>
<feature type="transmembrane region" description="Helical" evidence="6">
    <location>
        <begin position="121"/>
        <end position="140"/>
    </location>
</feature>
<evidence type="ECO:0000256" key="6">
    <source>
        <dbReference type="SAM" id="Phobius"/>
    </source>
</evidence>
<dbReference type="EMBL" id="JANFYS010000004">
    <property type="protein sequence ID" value="MCQ4769511.1"/>
    <property type="molecule type" value="Genomic_DNA"/>
</dbReference>
<gene>
    <name evidence="8" type="ORF">NE579_03390</name>
</gene>
<comment type="subcellular location">
    <subcellularLocation>
        <location evidence="1">Membrane</location>
        <topology evidence="1">Multi-pass membrane protein</topology>
    </subcellularLocation>
</comment>
<evidence type="ECO:0000313" key="9">
    <source>
        <dbReference type="Proteomes" id="UP001204562"/>
    </source>
</evidence>
<keyword evidence="3 6" id="KW-1133">Transmembrane helix</keyword>
<reference evidence="8" key="1">
    <citation type="submission" date="2022-06" db="EMBL/GenBank/DDBJ databases">
        <title>Isolation of gut microbiota from human fecal samples.</title>
        <authorList>
            <person name="Pamer E.G."/>
            <person name="Barat B."/>
            <person name="Waligurski E."/>
            <person name="Medina S."/>
            <person name="Paddock L."/>
            <person name="Mostad J."/>
        </authorList>
    </citation>
    <scope>NUCLEOTIDE SEQUENCE</scope>
    <source>
        <strain evidence="8">DFI.9.91</strain>
    </source>
</reference>
<protein>
    <submittedName>
        <fullName evidence="8">FUSC family protein</fullName>
    </submittedName>
</protein>
<dbReference type="GO" id="GO:0016020">
    <property type="term" value="C:membrane"/>
    <property type="evidence" value="ECO:0007669"/>
    <property type="project" value="UniProtKB-SubCell"/>
</dbReference>
<name>A0AAW5JHF6_9FIRM</name>
<dbReference type="Pfam" id="PF13515">
    <property type="entry name" value="FUSC_2"/>
    <property type="match status" value="1"/>
</dbReference>
<dbReference type="InterPro" id="IPR049453">
    <property type="entry name" value="Memb_transporter_dom"/>
</dbReference>
<organism evidence="8 9">
    <name type="scientific">Intestinimonas massiliensis</name>
    <name type="common">ex Afouda et al. 2020</name>
    <dbReference type="NCBI Taxonomy" id="1673721"/>
    <lineage>
        <taxon>Bacteria</taxon>
        <taxon>Bacillati</taxon>
        <taxon>Bacillota</taxon>
        <taxon>Clostridia</taxon>
        <taxon>Eubacteriales</taxon>
        <taxon>Intestinimonas</taxon>
    </lineage>
</organism>
<dbReference type="AlphaFoldDB" id="A0AAW5JHF6"/>
<evidence type="ECO:0000259" key="7">
    <source>
        <dbReference type="Pfam" id="PF13515"/>
    </source>
</evidence>
<feature type="transmembrane region" description="Helical" evidence="6">
    <location>
        <begin position="69"/>
        <end position="89"/>
    </location>
</feature>
<evidence type="ECO:0000313" key="8">
    <source>
        <dbReference type="EMBL" id="MCQ4769511.1"/>
    </source>
</evidence>
<keyword evidence="4 6" id="KW-0472">Membrane</keyword>
<feature type="transmembrane region" description="Helical" evidence="6">
    <location>
        <begin position="146"/>
        <end position="167"/>
    </location>
</feature>
<accession>A0AAW5JHF6</accession>
<feature type="domain" description="Integral membrane bound transporter" evidence="7">
    <location>
        <begin position="42"/>
        <end position="161"/>
    </location>
</feature>
<proteinExistence type="predicted"/>
<evidence type="ECO:0000256" key="2">
    <source>
        <dbReference type="ARBA" id="ARBA00022692"/>
    </source>
</evidence>
<feature type="transmembrane region" description="Helical" evidence="6">
    <location>
        <begin position="95"/>
        <end position="114"/>
    </location>
</feature>
<sequence length="191" mass="20311">MKLKIPKVGMRTIKTAVAVMLSYLLFVPFDLMYREEYGGVWGQMGPLYACIACIVCMQSSLGQTVRQGVSRLIGVAIGGALGVLALTLGPVLSHPAVQTLTLGAVCVAGIWTGLLLKRPAACPMACIVPCVILIGGHTGVERYYYAAARIIETVVGVAVAFGVNALLPDHRREEEPTEKPADPSTGEEQKK</sequence>
<dbReference type="RefSeq" id="WP_256303259.1">
    <property type="nucleotide sequence ID" value="NZ_JANFYS010000004.1"/>
</dbReference>
<feature type="transmembrane region" description="Helical" evidence="6">
    <location>
        <begin position="39"/>
        <end position="57"/>
    </location>
</feature>